<dbReference type="EMBL" id="JAVFHQ010000011">
    <property type="protein sequence ID" value="KAK4547262.1"/>
    <property type="molecule type" value="Genomic_DNA"/>
</dbReference>
<sequence>MTIEGSGGDPNSYVQAYCDASSDGPYDSNVLSQTINTCPGETYDFTLAYNMIQAETNNYLNIFANGQYIVSVQAGGNGLDSLGNPYDQWNFLTGTYTATSASTLVVVVCMAYDNTCANPAATRRLFTLLKRDSKKGTEVRPGLMRVEGMPVLVPSSEF</sequence>
<keyword evidence="2" id="KW-1185">Reference proteome</keyword>
<dbReference type="Proteomes" id="UP001324427">
    <property type="component" value="Unassembled WGS sequence"/>
</dbReference>
<gene>
    <name evidence="1" type="ORF">LTR36_000917</name>
</gene>
<dbReference type="AlphaFoldDB" id="A0AAV9JNY2"/>
<comment type="caution">
    <text evidence="1">The sequence shown here is derived from an EMBL/GenBank/DDBJ whole genome shotgun (WGS) entry which is preliminary data.</text>
</comment>
<name>A0AAV9JNY2_9PEZI</name>
<reference evidence="1 2" key="1">
    <citation type="submission" date="2021-11" db="EMBL/GenBank/DDBJ databases">
        <title>Black yeast isolated from Biological Soil Crust.</title>
        <authorList>
            <person name="Kurbessoian T."/>
        </authorList>
    </citation>
    <scope>NUCLEOTIDE SEQUENCE [LARGE SCALE GENOMIC DNA]</scope>
    <source>
        <strain evidence="1 2">CCFEE 5522</strain>
    </source>
</reference>
<protein>
    <submittedName>
        <fullName evidence="1">Uncharacterized protein</fullName>
    </submittedName>
</protein>
<organism evidence="1 2">
    <name type="scientific">Oleoguttula mirabilis</name>
    <dbReference type="NCBI Taxonomy" id="1507867"/>
    <lineage>
        <taxon>Eukaryota</taxon>
        <taxon>Fungi</taxon>
        <taxon>Dikarya</taxon>
        <taxon>Ascomycota</taxon>
        <taxon>Pezizomycotina</taxon>
        <taxon>Dothideomycetes</taxon>
        <taxon>Dothideomycetidae</taxon>
        <taxon>Mycosphaerellales</taxon>
        <taxon>Teratosphaeriaceae</taxon>
        <taxon>Oleoguttula</taxon>
    </lineage>
</organism>
<evidence type="ECO:0000313" key="1">
    <source>
        <dbReference type="EMBL" id="KAK4547262.1"/>
    </source>
</evidence>
<evidence type="ECO:0000313" key="2">
    <source>
        <dbReference type="Proteomes" id="UP001324427"/>
    </source>
</evidence>
<accession>A0AAV9JNY2</accession>
<proteinExistence type="predicted"/>